<sequence length="438" mass="48924">MLLEAMVEGEEISPEAAAGCGWLPAHRRRNASKAQIAAKAPQNVEQLGAVVGAMFARAAVSTYVTAVNTRFSMHSRWPHARRYRLPKKTSSARTRCRTSSWVIRGVDVDFTDADLQRTLRTPRNPTVLGARRIKNTTTVFILFNGLKVPNYVYCGPIMYRCTLYKRQIDTCRNCGRVGHRQDVCPHPTDKMCDQCGHEPLGPDHVCSAPKCALCGGAHVTGDRTCRSRYQVPYLVRRRRQRRRRRNKSRSSPAPAESLLPAAYTQSTPIRVVQPHDQATPGSSRAPDTSKPNWVDKVTSKGETRAPARSGSLPQHVADKIQTIERENTFFRKELSEIKALLKTPQRLDKRESNASEPPAASNPARGAKKRAGSALEAEEPLTMSSIIAHLTALLEQFRADVLSEINPLKLQMTEITARVQILEADRHQQMQGRPILHH</sequence>
<evidence type="ECO:0000313" key="2">
    <source>
        <dbReference type="Proteomes" id="UP000821865"/>
    </source>
</evidence>
<accession>A0ACB8CEJ0</accession>
<evidence type="ECO:0000313" key="1">
    <source>
        <dbReference type="EMBL" id="KAH7941111.1"/>
    </source>
</evidence>
<dbReference type="EMBL" id="CM023476">
    <property type="protein sequence ID" value="KAH7941111.1"/>
    <property type="molecule type" value="Genomic_DNA"/>
</dbReference>
<gene>
    <name evidence="1" type="ORF">HPB49_010088</name>
</gene>
<comment type="caution">
    <text evidence="1">The sequence shown here is derived from an EMBL/GenBank/DDBJ whole genome shotgun (WGS) entry which is preliminary data.</text>
</comment>
<reference evidence="1" key="1">
    <citation type="submission" date="2020-05" db="EMBL/GenBank/DDBJ databases">
        <title>Large-scale comparative analyses of tick genomes elucidate their genetic diversity and vector capacities.</title>
        <authorList>
            <person name="Jia N."/>
            <person name="Wang J."/>
            <person name="Shi W."/>
            <person name="Du L."/>
            <person name="Sun Y."/>
            <person name="Zhan W."/>
            <person name="Jiang J."/>
            <person name="Wang Q."/>
            <person name="Zhang B."/>
            <person name="Ji P."/>
            <person name="Sakyi L.B."/>
            <person name="Cui X."/>
            <person name="Yuan T."/>
            <person name="Jiang B."/>
            <person name="Yang W."/>
            <person name="Lam T.T.-Y."/>
            <person name="Chang Q."/>
            <person name="Ding S."/>
            <person name="Wang X."/>
            <person name="Zhu J."/>
            <person name="Ruan X."/>
            <person name="Zhao L."/>
            <person name="Wei J."/>
            <person name="Que T."/>
            <person name="Du C."/>
            <person name="Cheng J."/>
            <person name="Dai P."/>
            <person name="Han X."/>
            <person name="Huang E."/>
            <person name="Gao Y."/>
            <person name="Liu J."/>
            <person name="Shao H."/>
            <person name="Ye R."/>
            <person name="Li L."/>
            <person name="Wei W."/>
            <person name="Wang X."/>
            <person name="Wang C."/>
            <person name="Yang T."/>
            <person name="Huo Q."/>
            <person name="Li W."/>
            <person name="Guo W."/>
            <person name="Chen H."/>
            <person name="Zhou L."/>
            <person name="Ni X."/>
            <person name="Tian J."/>
            <person name="Zhou Y."/>
            <person name="Sheng Y."/>
            <person name="Liu T."/>
            <person name="Pan Y."/>
            <person name="Xia L."/>
            <person name="Li J."/>
            <person name="Zhao F."/>
            <person name="Cao W."/>
        </authorList>
    </citation>
    <scope>NUCLEOTIDE SEQUENCE</scope>
    <source>
        <strain evidence="1">Dsil-2018</strain>
    </source>
</reference>
<name>A0ACB8CEJ0_DERSI</name>
<organism evidence="1 2">
    <name type="scientific">Dermacentor silvarum</name>
    <name type="common">Tick</name>
    <dbReference type="NCBI Taxonomy" id="543639"/>
    <lineage>
        <taxon>Eukaryota</taxon>
        <taxon>Metazoa</taxon>
        <taxon>Ecdysozoa</taxon>
        <taxon>Arthropoda</taxon>
        <taxon>Chelicerata</taxon>
        <taxon>Arachnida</taxon>
        <taxon>Acari</taxon>
        <taxon>Parasitiformes</taxon>
        <taxon>Ixodida</taxon>
        <taxon>Ixodoidea</taxon>
        <taxon>Ixodidae</taxon>
        <taxon>Rhipicephalinae</taxon>
        <taxon>Dermacentor</taxon>
    </lineage>
</organism>
<dbReference type="Proteomes" id="UP000821865">
    <property type="component" value="Chromosome 7"/>
</dbReference>
<protein>
    <submittedName>
        <fullName evidence="1">Uncharacterized protein</fullName>
    </submittedName>
</protein>
<proteinExistence type="predicted"/>
<keyword evidence="2" id="KW-1185">Reference proteome</keyword>